<reference evidence="1 2" key="1">
    <citation type="submission" date="2023-08" db="EMBL/GenBank/DDBJ databases">
        <authorList>
            <person name="Girao M."/>
            <person name="Carvalho M.F."/>
        </authorList>
    </citation>
    <scope>NUCLEOTIDE SEQUENCE [LARGE SCALE GENOMIC DNA]</scope>
    <source>
        <strain evidence="1 2">CC-R104</strain>
    </source>
</reference>
<dbReference type="PANTHER" id="PTHR36439:SF1">
    <property type="entry name" value="DUF1697 DOMAIN-CONTAINING PROTEIN"/>
    <property type="match status" value="1"/>
</dbReference>
<dbReference type="Proteomes" id="UP001331936">
    <property type="component" value="Unassembled WGS sequence"/>
</dbReference>
<gene>
    <name evidence="1" type="ORF">Q8814_26330</name>
</gene>
<accession>A0ABU7K013</accession>
<dbReference type="EMBL" id="JAUZMZ010000391">
    <property type="protein sequence ID" value="MEE2035576.1"/>
    <property type="molecule type" value="Genomic_DNA"/>
</dbReference>
<sequence length="108" mass="11820">MTRFVALLRGINVGGIRIKMTDLAAVFAGLGFRDVATVLASGNVLFTADAADTGALKSLIELALKDRFDYDAYVFVLERDRVDAVVAAYPFDEDLVDRHSYVVFAADR</sequence>
<name>A0ABU7K013_9NOCA</name>
<evidence type="ECO:0000313" key="2">
    <source>
        <dbReference type="Proteomes" id="UP001331936"/>
    </source>
</evidence>
<protein>
    <submittedName>
        <fullName evidence="1">DUF1697 domain-containing protein</fullName>
    </submittedName>
</protein>
<dbReference type="SUPFAM" id="SSF160379">
    <property type="entry name" value="SP0830-like"/>
    <property type="match status" value="1"/>
</dbReference>
<feature type="non-terminal residue" evidence="1">
    <location>
        <position position="108"/>
    </location>
</feature>
<dbReference type="PANTHER" id="PTHR36439">
    <property type="entry name" value="BLL4334 PROTEIN"/>
    <property type="match status" value="1"/>
</dbReference>
<dbReference type="RefSeq" id="WP_330154855.1">
    <property type="nucleotide sequence ID" value="NZ_JAUZMZ010000391.1"/>
</dbReference>
<dbReference type="Pfam" id="PF08002">
    <property type="entry name" value="DUF1697"/>
    <property type="match status" value="1"/>
</dbReference>
<keyword evidence="2" id="KW-1185">Reference proteome</keyword>
<organism evidence="1 2">
    <name type="scientific">Rhodococcus chondri</name>
    <dbReference type="NCBI Taxonomy" id="3065941"/>
    <lineage>
        <taxon>Bacteria</taxon>
        <taxon>Bacillati</taxon>
        <taxon>Actinomycetota</taxon>
        <taxon>Actinomycetes</taxon>
        <taxon>Mycobacteriales</taxon>
        <taxon>Nocardiaceae</taxon>
        <taxon>Rhodococcus</taxon>
    </lineage>
</organism>
<comment type="caution">
    <text evidence="1">The sequence shown here is derived from an EMBL/GenBank/DDBJ whole genome shotgun (WGS) entry which is preliminary data.</text>
</comment>
<dbReference type="InterPro" id="IPR012545">
    <property type="entry name" value="DUF1697"/>
</dbReference>
<proteinExistence type="predicted"/>
<evidence type="ECO:0000313" key="1">
    <source>
        <dbReference type="EMBL" id="MEE2035576.1"/>
    </source>
</evidence>
<dbReference type="Gene3D" id="3.30.70.1280">
    <property type="entry name" value="SP0830-like domains"/>
    <property type="match status" value="1"/>
</dbReference>